<evidence type="ECO:0000256" key="6">
    <source>
        <dbReference type="SAM" id="Phobius"/>
    </source>
</evidence>
<accession>A0A0G4FUL4</accession>
<feature type="transmembrane region" description="Helical" evidence="6">
    <location>
        <begin position="155"/>
        <end position="181"/>
    </location>
</feature>
<dbReference type="SUPFAM" id="SSF103481">
    <property type="entry name" value="Multidrug resistance efflux transporter EmrE"/>
    <property type="match status" value="1"/>
</dbReference>
<proteinExistence type="predicted"/>
<reference evidence="8" key="1">
    <citation type="submission" date="2014-11" db="EMBL/GenBank/DDBJ databases">
        <authorList>
            <person name="Otto D Thomas"/>
            <person name="Naeem Raeece"/>
        </authorList>
    </citation>
    <scope>NUCLEOTIDE SEQUENCE</scope>
</reference>
<protein>
    <recommendedName>
        <fullName evidence="7">EamA domain-containing protein</fullName>
    </recommendedName>
</protein>
<dbReference type="PANTHER" id="PTHR22911">
    <property type="entry name" value="ACYL-MALONYL CONDENSING ENZYME-RELATED"/>
    <property type="match status" value="1"/>
</dbReference>
<dbReference type="PANTHER" id="PTHR22911:SF6">
    <property type="entry name" value="SOLUTE CARRIER FAMILY 35 MEMBER G1"/>
    <property type="match status" value="1"/>
</dbReference>
<feature type="domain" description="EamA" evidence="7">
    <location>
        <begin position="199"/>
        <end position="346"/>
    </location>
</feature>
<feature type="region of interest" description="Disordered" evidence="5">
    <location>
        <begin position="349"/>
        <end position="459"/>
    </location>
</feature>
<keyword evidence="2 6" id="KW-0812">Transmembrane</keyword>
<dbReference type="Pfam" id="PF00892">
    <property type="entry name" value="EamA"/>
    <property type="match status" value="1"/>
</dbReference>
<dbReference type="AlphaFoldDB" id="A0A0G4FUL4"/>
<organism evidence="8">
    <name type="scientific">Chromera velia CCMP2878</name>
    <dbReference type="NCBI Taxonomy" id="1169474"/>
    <lineage>
        <taxon>Eukaryota</taxon>
        <taxon>Sar</taxon>
        <taxon>Alveolata</taxon>
        <taxon>Colpodellida</taxon>
        <taxon>Chromeraceae</taxon>
        <taxon>Chromera</taxon>
    </lineage>
</organism>
<evidence type="ECO:0000256" key="3">
    <source>
        <dbReference type="ARBA" id="ARBA00022989"/>
    </source>
</evidence>
<dbReference type="GO" id="GO:0016020">
    <property type="term" value="C:membrane"/>
    <property type="evidence" value="ECO:0007669"/>
    <property type="project" value="UniProtKB-SubCell"/>
</dbReference>
<feature type="transmembrane region" description="Helical" evidence="6">
    <location>
        <begin position="201"/>
        <end position="221"/>
    </location>
</feature>
<feature type="compositionally biased region" description="Acidic residues" evidence="5">
    <location>
        <begin position="417"/>
        <end position="428"/>
    </location>
</feature>
<dbReference type="EMBL" id="CDMZ01000643">
    <property type="protein sequence ID" value="CEM18567.1"/>
    <property type="molecule type" value="Genomic_DNA"/>
</dbReference>
<dbReference type="InterPro" id="IPR000620">
    <property type="entry name" value="EamA_dom"/>
</dbReference>
<dbReference type="VEuPathDB" id="CryptoDB:Cvel_18838"/>
<evidence type="ECO:0000259" key="7">
    <source>
        <dbReference type="Pfam" id="PF00892"/>
    </source>
</evidence>
<comment type="subcellular location">
    <subcellularLocation>
        <location evidence="1">Membrane</location>
        <topology evidence="1">Multi-pass membrane protein</topology>
    </subcellularLocation>
</comment>
<evidence type="ECO:0000256" key="1">
    <source>
        <dbReference type="ARBA" id="ARBA00004141"/>
    </source>
</evidence>
<name>A0A0G4FUL4_9ALVE</name>
<dbReference type="InterPro" id="IPR037185">
    <property type="entry name" value="EmrE-like"/>
</dbReference>
<evidence type="ECO:0000256" key="4">
    <source>
        <dbReference type="ARBA" id="ARBA00023136"/>
    </source>
</evidence>
<feature type="transmembrane region" description="Helical" evidence="6">
    <location>
        <begin position="233"/>
        <end position="251"/>
    </location>
</feature>
<feature type="transmembrane region" description="Helical" evidence="6">
    <location>
        <begin position="43"/>
        <end position="65"/>
    </location>
</feature>
<evidence type="ECO:0000313" key="8">
    <source>
        <dbReference type="EMBL" id="CEM18567.1"/>
    </source>
</evidence>
<keyword evidence="4 6" id="KW-0472">Membrane</keyword>
<feature type="transmembrane region" description="Helical" evidence="6">
    <location>
        <begin position="129"/>
        <end position="148"/>
    </location>
</feature>
<feature type="transmembrane region" description="Helical" evidence="6">
    <location>
        <begin position="101"/>
        <end position="123"/>
    </location>
</feature>
<keyword evidence="3 6" id="KW-1133">Transmembrane helix</keyword>
<sequence length="533" mass="57488">MVSQTRCTISDRRLGQILLVAGAGVFASSNAVLKMMQDRGMSSMFATLAFRALQTCLCNSAIVFFRKGASGLKRTWLGLPEREKERDAEQPSCTDSCGFLIYLRGAAFCCQLFMLLASFTFYLTFAEAFAIFLASVTVATNVFAVVLLCEPVQIVVLSGAFVSISGILLVSKPEFLLQAFVRIGWLHREGLASGSDYASGVPLAVFAGLCGAMVMVLTRVLKNRSPETLLQGYMLMLLIASSCVLAVNLLWPSASALQWGEKEEGTPHFPQTVLGWVALVGYSVGTQAGQVMQGAGLSRESASVGSSLTATEVFFAFLADVLILGEAVDSMSCVGALLVFSGAAIAASGKGSGTESSSEKEAEPETDDGEAPYERIQTPAKGKRGRETQYMSVDRAAERRESVGKQEDHNGGREGEEREEERNDDLEEGVSFGFESVEDTSERGLGETRGGINTRAGDGREALQQVRMERMEINERSQSPVIPGGGNSFWWKGGKGNGGRIWAKRHSRTSSFPFFALQSSDLQRGEETEEVKS</sequence>
<feature type="compositionally biased region" description="Basic and acidic residues" evidence="5">
    <location>
        <begin position="395"/>
        <end position="416"/>
    </location>
</feature>
<evidence type="ECO:0000256" key="2">
    <source>
        <dbReference type="ARBA" id="ARBA00022692"/>
    </source>
</evidence>
<gene>
    <name evidence="8" type="ORF">Cvel_18838</name>
</gene>
<evidence type="ECO:0000256" key="5">
    <source>
        <dbReference type="SAM" id="MobiDB-lite"/>
    </source>
</evidence>
<dbReference type="PhylomeDB" id="A0A0G4FUL4"/>